<dbReference type="Pfam" id="PF00211">
    <property type="entry name" value="Guanylate_cyc"/>
    <property type="match status" value="1"/>
</dbReference>
<feature type="compositionally biased region" description="Acidic residues" evidence="1">
    <location>
        <begin position="22"/>
        <end position="32"/>
    </location>
</feature>
<feature type="domain" description="Guanylate cyclase" evidence="3">
    <location>
        <begin position="369"/>
        <end position="422"/>
    </location>
</feature>
<evidence type="ECO:0000313" key="4">
    <source>
        <dbReference type="EMBL" id="CAK0865782.1"/>
    </source>
</evidence>
<evidence type="ECO:0000256" key="1">
    <source>
        <dbReference type="SAM" id="MobiDB-lite"/>
    </source>
</evidence>
<evidence type="ECO:0000313" key="5">
    <source>
        <dbReference type="Proteomes" id="UP001189429"/>
    </source>
</evidence>
<feature type="transmembrane region" description="Helical" evidence="2">
    <location>
        <begin position="297"/>
        <end position="316"/>
    </location>
</feature>
<gene>
    <name evidence="4" type="ORF">PCOR1329_LOCUS53220</name>
</gene>
<accession>A0ABN9UZK3</accession>
<feature type="transmembrane region" description="Helical" evidence="2">
    <location>
        <begin position="194"/>
        <end position="214"/>
    </location>
</feature>
<dbReference type="SUPFAM" id="SSF55073">
    <property type="entry name" value="Nucleotide cyclase"/>
    <property type="match status" value="1"/>
</dbReference>
<dbReference type="EMBL" id="CAUYUJ010016486">
    <property type="protein sequence ID" value="CAK0865782.1"/>
    <property type="molecule type" value="Genomic_DNA"/>
</dbReference>
<feature type="region of interest" description="Disordered" evidence="1">
    <location>
        <begin position="426"/>
        <end position="487"/>
    </location>
</feature>
<feature type="transmembrane region" description="Helical" evidence="2">
    <location>
        <begin position="234"/>
        <end position="256"/>
    </location>
</feature>
<protein>
    <recommendedName>
        <fullName evidence="3">Guanylate cyclase domain-containing protein</fullName>
    </recommendedName>
</protein>
<sequence>MARPRRGRCAYQQRLRSRSSGGEDEDDEEGSDVEGGTSSDDQEVEWSQSGTASSGTASSATGGSATGGSELGGSELGGSGADESDESDGSVGPWRRVAAKCRVASTQACEDKLEKRFPEQWHEDVVVPNIKLGARVAMFTGLAYLLFFGQTMGIIHEMVCGGNHRSMFSDANSFVFYFSSFFGTAYCIRRPTLLAYKAVVFVIFVSWLVSDLFVGVDYRSFTSVLYCADVTGELTCHSCVFPSYNMMLDAMIWVLLQPSVCAKKSWMNCLFGIWMVCFCSAGVLYHRDDSVMDKYAGLFDLFVGASFLSFLEWFAVRRKRRAMRSEQLKFKLDLDHMLTTRSMYDVLKHMVPSFVIVPLLNSPACRVDVPNIERASVMFICLVGFDVQARSLTASELLGLLNRSFIEFDRVCQTHRVTKIETWMEDRGTSARSASSPPRLRRAPGGATAPSWPACSGPPPRCWSSSPRPKPTSPSRWASTRGRSWPGWWAESCPVSGCSVTP</sequence>
<dbReference type="Proteomes" id="UP001189429">
    <property type="component" value="Unassembled WGS sequence"/>
</dbReference>
<feature type="transmembrane region" description="Helical" evidence="2">
    <location>
        <begin position="136"/>
        <end position="155"/>
    </location>
</feature>
<comment type="caution">
    <text evidence="4">The sequence shown here is derived from an EMBL/GenBank/DDBJ whole genome shotgun (WGS) entry which is preliminary data.</text>
</comment>
<dbReference type="Gene3D" id="3.30.70.1230">
    <property type="entry name" value="Nucleotide cyclase"/>
    <property type="match status" value="1"/>
</dbReference>
<keyword evidence="2" id="KW-1133">Transmembrane helix</keyword>
<evidence type="ECO:0000259" key="3">
    <source>
        <dbReference type="Pfam" id="PF00211"/>
    </source>
</evidence>
<feature type="compositionally biased region" description="Low complexity" evidence="1">
    <location>
        <begin position="49"/>
        <end position="63"/>
    </location>
</feature>
<feature type="region of interest" description="Disordered" evidence="1">
    <location>
        <begin position="1"/>
        <end position="91"/>
    </location>
</feature>
<feature type="transmembrane region" description="Helical" evidence="2">
    <location>
        <begin position="268"/>
        <end position="285"/>
    </location>
</feature>
<feature type="transmembrane region" description="Helical" evidence="2">
    <location>
        <begin position="167"/>
        <end position="187"/>
    </location>
</feature>
<keyword evidence="2" id="KW-0812">Transmembrane</keyword>
<evidence type="ECO:0000256" key="2">
    <source>
        <dbReference type="SAM" id="Phobius"/>
    </source>
</evidence>
<keyword evidence="5" id="KW-1185">Reference proteome</keyword>
<feature type="compositionally biased region" description="Gly residues" evidence="1">
    <location>
        <begin position="64"/>
        <end position="80"/>
    </location>
</feature>
<keyword evidence="2" id="KW-0472">Membrane</keyword>
<name>A0ABN9UZK3_9DINO</name>
<feature type="compositionally biased region" description="Low complexity" evidence="1">
    <location>
        <begin position="430"/>
        <end position="450"/>
    </location>
</feature>
<dbReference type="InterPro" id="IPR001054">
    <property type="entry name" value="A/G_cyclase"/>
</dbReference>
<dbReference type="InterPro" id="IPR029787">
    <property type="entry name" value="Nucleotide_cyclase"/>
</dbReference>
<organism evidence="4 5">
    <name type="scientific">Prorocentrum cordatum</name>
    <dbReference type="NCBI Taxonomy" id="2364126"/>
    <lineage>
        <taxon>Eukaryota</taxon>
        <taxon>Sar</taxon>
        <taxon>Alveolata</taxon>
        <taxon>Dinophyceae</taxon>
        <taxon>Prorocentrales</taxon>
        <taxon>Prorocentraceae</taxon>
        <taxon>Prorocentrum</taxon>
    </lineage>
</organism>
<reference evidence="4" key="1">
    <citation type="submission" date="2023-10" db="EMBL/GenBank/DDBJ databases">
        <authorList>
            <person name="Chen Y."/>
            <person name="Shah S."/>
            <person name="Dougan E. K."/>
            <person name="Thang M."/>
            <person name="Chan C."/>
        </authorList>
    </citation>
    <scope>NUCLEOTIDE SEQUENCE [LARGE SCALE GENOMIC DNA]</scope>
</reference>
<proteinExistence type="predicted"/>